<keyword evidence="2" id="KW-1185">Reference proteome</keyword>
<proteinExistence type="predicted"/>
<protein>
    <submittedName>
        <fullName evidence="1">Uncharacterized protein</fullName>
    </submittedName>
</protein>
<name>A0A699Z8D3_HAELA</name>
<organism evidence="1 2">
    <name type="scientific">Haematococcus lacustris</name>
    <name type="common">Green alga</name>
    <name type="synonym">Haematococcus pluvialis</name>
    <dbReference type="NCBI Taxonomy" id="44745"/>
    <lineage>
        <taxon>Eukaryota</taxon>
        <taxon>Viridiplantae</taxon>
        <taxon>Chlorophyta</taxon>
        <taxon>core chlorophytes</taxon>
        <taxon>Chlorophyceae</taxon>
        <taxon>CS clade</taxon>
        <taxon>Chlamydomonadales</taxon>
        <taxon>Haematococcaceae</taxon>
        <taxon>Haematococcus</taxon>
    </lineage>
</organism>
<dbReference type="Proteomes" id="UP000485058">
    <property type="component" value="Unassembled WGS sequence"/>
</dbReference>
<evidence type="ECO:0000313" key="2">
    <source>
        <dbReference type="Proteomes" id="UP000485058"/>
    </source>
</evidence>
<gene>
    <name evidence="1" type="ORF">HaLaN_07348</name>
</gene>
<reference evidence="1 2" key="1">
    <citation type="submission" date="2020-02" db="EMBL/GenBank/DDBJ databases">
        <title>Draft genome sequence of Haematococcus lacustris strain NIES-144.</title>
        <authorList>
            <person name="Morimoto D."/>
            <person name="Nakagawa S."/>
            <person name="Yoshida T."/>
            <person name="Sawayama S."/>
        </authorList>
    </citation>
    <scope>NUCLEOTIDE SEQUENCE [LARGE SCALE GENOMIC DNA]</scope>
    <source>
        <strain evidence="1 2">NIES-144</strain>
    </source>
</reference>
<sequence>MKHHAQALIGTCASFPHVCDLTFWSLDRSTLLISVPSAKGGKMPMTEKPRATVYVAQAASLCGKACLPACLCGRSTAAAPGQHWLFAPCCCQWTSPGP</sequence>
<comment type="caution">
    <text evidence="1">The sequence shown here is derived from an EMBL/GenBank/DDBJ whole genome shotgun (WGS) entry which is preliminary data.</text>
</comment>
<dbReference type="EMBL" id="BLLF01000435">
    <property type="protein sequence ID" value="GFH11792.1"/>
    <property type="molecule type" value="Genomic_DNA"/>
</dbReference>
<accession>A0A699Z8D3</accession>
<dbReference type="AlphaFoldDB" id="A0A699Z8D3"/>
<evidence type="ECO:0000313" key="1">
    <source>
        <dbReference type="EMBL" id="GFH11792.1"/>
    </source>
</evidence>